<dbReference type="Pfam" id="PF11367">
    <property type="entry name" value="Tail_completion_gp17"/>
    <property type="match status" value="1"/>
</dbReference>
<dbReference type="RefSeq" id="WP_151503895.1">
    <property type="nucleotide sequence ID" value="NZ_VXLD01000001.1"/>
</dbReference>
<sequence>MNILPVVPTLKADSNVTALLGNNPLKVFEDIAPAGTAYPYAVWSVVTANPENNLDCAADIDHVSFQIVVYDSSQKCASDIRAAIRTALEPYCYVTSIHPNHFERILDTNVFGRGFDANWWLNR</sequence>
<dbReference type="InterPro" id="IPR053745">
    <property type="entry name" value="Viral_Tail_Comp_sf"/>
</dbReference>
<protein>
    <submittedName>
        <fullName evidence="1">DUF3168 domain-containing protein</fullName>
    </submittedName>
</protein>
<dbReference type="Gene3D" id="3.30.2000.30">
    <property type="match status" value="1"/>
</dbReference>
<dbReference type="EMBL" id="VXLD01000001">
    <property type="protein sequence ID" value="KAB1859984.1"/>
    <property type="molecule type" value="Genomic_DNA"/>
</dbReference>
<accession>A0A5N4WRG8</accession>
<comment type="caution">
    <text evidence="1">The sequence shown here is derived from an EMBL/GenBank/DDBJ whole genome shotgun (WGS) entry which is preliminary data.</text>
</comment>
<dbReference type="InterPro" id="IPR021508">
    <property type="entry name" value="Gp17-like"/>
</dbReference>
<name>A0A5N4WRG8_9GAMM</name>
<evidence type="ECO:0000313" key="2">
    <source>
        <dbReference type="Proteomes" id="UP000325788"/>
    </source>
</evidence>
<reference evidence="1 2" key="1">
    <citation type="submission" date="2019-09" db="EMBL/GenBank/DDBJ databases">
        <title>Draft genome sequence of Acinetobacter tandoii W4-4-4 isolated from environmental water sample.</title>
        <authorList>
            <person name="Wee S.K."/>
            <person name="Yan B."/>
            <person name="Mustaffa S.B."/>
            <person name="Yap E.P.H."/>
        </authorList>
    </citation>
    <scope>NUCLEOTIDE SEQUENCE [LARGE SCALE GENOMIC DNA]</scope>
    <source>
        <strain evidence="1 2">W4-4-4</strain>
    </source>
</reference>
<dbReference type="Proteomes" id="UP000325788">
    <property type="component" value="Unassembled WGS sequence"/>
</dbReference>
<proteinExistence type="predicted"/>
<dbReference type="AlphaFoldDB" id="A0A5N4WRG8"/>
<gene>
    <name evidence="1" type="ORF">F4W09_02350</name>
</gene>
<evidence type="ECO:0000313" key="1">
    <source>
        <dbReference type="EMBL" id="KAB1859984.1"/>
    </source>
</evidence>
<organism evidence="1 2">
    <name type="scientific">Acinetobacter tandoii</name>
    <dbReference type="NCBI Taxonomy" id="202954"/>
    <lineage>
        <taxon>Bacteria</taxon>
        <taxon>Pseudomonadati</taxon>
        <taxon>Pseudomonadota</taxon>
        <taxon>Gammaproteobacteria</taxon>
        <taxon>Moraxellales</taxon>
        <taxon>Moraxellaceae</taxon>
        <taxon>Acinetobacter</taxon>
    </lineage>
</organism>